<name>A0A1W6LG29_9BURK</name>
<dbReference type="Pfam" id="PF08895">
    <property type="entry name" value="DUF1840"/>
    <property type="match status" value="1"/>
</dbReference>
<dbReference type="KEGG" id="rgu:A4W93_26390"/>
<dbReference type="Proteomes" id="UP000193427">
    <property type="component" value="Chromosome"/>
</dbReference>
<feature type="region of interest" description="Disordered" evidence="1">
    <location>
        <begin position="59"/>
        <end position="80"/>
    </location>
</feature>
<dbReference type="InterPro" id="IPR014991">
    <property type="entry name" value="DUF1840"/>
</dbReference>
<organism evidence="2 3">
    <name type="scientific">Piscinibacter gummiphilus</name>
    <dbReference type="NCBI Taxonomy" id="946333"/>
    <lineage>
        <taxon>Bacteria</taxon>
        <taxon>Pseudomonadati</taxon>
        <taxon>Pseudomonadota</taxon>
        <taxon>Betaproteobacteria</taxon>
        <taxon>Burkholderiales</taxon>
        <taxon>Sphaerotilaceae</taxon>
        <taxon>Piscinibacter</taxon>
    </lineage>
</organism>
<reference evidence="2 3" key="1">
    <citation type="submission" date="2016-04" db="EMBL/GenBank/DDBJ databases">
        <title>Complete genome sequence of natural rubber-degrading, novel Gram-negative bacterium, Rhizobacter gummiphilus strain NS21.</title>
        <authorList>
            <person name="Tabata M."/>
            <person name="Kasai D."/>
            <person name="Fukuda M."/>
        </authorList>
    </citation>
    <scope>NUCLEOTIDE SEQUENCE [LARGE SCALE GENOMIC DNA]</scope>
    <source>
        <strain evidence="2 3">NS21</strain>
    </source>
</reference>
<protein>
    <submittedName>
        <fullName evidence="2">Uncharacterized protein</fullName>
    </submittedName>
</protein>
<sequence>MLYKFRSKAGSDVIMMGANGDEVLRVIGKSPAPTGIIEPAAMPAAIAAIEQAIAAEDTLRKQQEAEAEAEGKTLPPREGVSLRQRAWPLVELMKRAQPAGHDIVWGV</sequence>
<dbReference type="AlphaFoldDB" id="A0A1W6LG29"/>
<accession>A0A1W6LG29</accession>
<dbReference type="STRING" id="946333.A4W93_26390"/>
<evidence type="ECO:0000313" key="3">
    <source>
        <dbReference type="Proteomes" id="UP000193427"/>
    </source>
</evidence>
<evidence type="ECO:0000313" key="2">
    <source>
        <dbReference type="EMBL" id="ARN23147.1"/>
    </source>
</evidence>
<dbReference type="OrthoDB" id="5296629at2"/>
<evidence type="ECO:0000256" key="1">
    <source>
        <dbReference type="SAM" id="MobiDB-lite"/>
    </source>
</evidence>
<proteinExistence type="predicted"/>
<keyword evidence="3" id="KW-1185">Reference proteome</keyword>
<dbReference type="RefSeq" id="WP_085753461.1">
    <property type="nucleotide sequence ID" value="NZ_BSPR01000017.1"/>
</dbReference>
<dbReference type="EMBL" id="CP015118">
    <property type="protein sequence ID" value="ARN23147.1"/>
    <property type="molecule type" value="Genomic_DNA"/>
</dbReference>
<gene>
    <name evidence="2" type="ORF">A4W93_26390</name>
</gene>